<evidence type="ECO:0000256" key="2">
    <source>
        <dbReference type="SAM" id="Phobius"/>
    </source>
</evidence>
<proteinExistence type="predicted"/>
<accession>A0A2K9V7E1</accession>
<evidence type="ECO:0000313" key="3">
    <source>
        <dbReference type="EMBL" id="AUV58129.1"/>
    </source>
</evidence>
<feature type="compositionally biased region" description="Pro residues" evidence="1">
    <location>
        <begin position="301"/>
        <end position="315"/>
    </location>
</feature>
<keyword evidence="2" id="KW-0812">Transmembrane</keyword>
<name>A0A2K9V7E1_9VIRU</name>
<feature type="transmembrane region" description="Helical" evidence="2">
    <location>
        <begin position="328"/>
        <end position="350"/>
    </location>
</feature>
<protein>
    <submittedName>
        <fullName evidence="3">Virion-associated membrane</fullName>
    </submittedName>
</protein>
<feature type="region of interest" description="Disordered" evidence="1">
    <location>
        <begin position="296"/>
        <end position="320"/>
    </location>
</feature>
<feature type="region of interest" description="Disordered" evidence="1">
    <location>
        <begin position="24"/>
        <end position="67"/>
    </location>
</feature>
<organism evidence="3">
    <name type="scientific">Bandra megavirus</name>
    <dbReference type="NCBI Taxonomy" id="2071566"/>
    <lineage>
        <taxon>Viruses</taxon>
        <taxon>Varidnaviria</taxon>
        <taxon>Bamfordvirae</taxon>
        <taxon>Nucleocytoviricota</taxon>
        <taxon>Megaviricetes</taxon>
        <taxon>Imitervirales</taxon>
        <taxon>Mimiviridae</taxon>
        <taxon>Megamimivirinae</taxon>
        <taxon>Megavirus</taxon>
    </lineage>
</organism>
<reference evidence="3" key="1">
    <citation type="submission" date="2018-01" db="EMBL/GenBank/DDBJ databases">
        <title>Draft genome sequence of Bandra megavirus.</title>
        <authorList>
            <person name="Chatterjee A."/>
            <person name="Yadav R."/>
            <person name="Kondabagil K."/>
        </authorList>
    </citation>
    <scope>NUCLEOTIDE SEQUENCE</scope>
    <source>
        <strain evidence="3">KK-1</strain>
    </source>
</reference>
<evidence type="ECO:0000256" key="1">
    <source>
        <dbReference type="SAM" id="MobiDB-lite"/>
    </source>
</evidence>
<keyword evidence="2" id="KW-1133">Transmembrane helix</keyword>
<dbReference type="EMBL" id="MG779310">
    <property type="protein sequence ID" value="AUV58129.1"/>
    <property type="molecule type" value="Genomic_DNA"/>
</dbReference>
<keyword evidence="2" id="KW-0472">Membrane</keyword>
<sequence>MAQQPVMWGDTVFICFPNTDDGPKITNDVGSSDDGYTRPTAGSGTILNGDPYRITRPPSLPTPSTPVQNKTTIRLYRINDSSQPCWYNGSGDQWIEMRSRVSNNDSRADWIIEGVNIGTDNVIYYGQQFRLINSAQQPYAVTFRTNPSGGRPGFANISVGGPDTSNNSIIMLLQGPLDNAKLQCCRDNPAYTQPDYCGNFRGTTCSGQCDTILTDYCAKVTTTDPKCGCLLPASFYTGSTPVGPPECIDDRCVNQNTYRKSTQCKPNCNIINCVIDAKDIAGTNIDKVIFDQRCGGKNGPSPSPGPPGPPGPNNGPPSSDSTSNIERYIWIILAVIIAIIIISLIIFLIYRSMKK</sequence>